<evidence type="ECO:0000256" key="4">
    <source>
        <dbReference type="ARBA" id="ARBA00023136"/>
    </source>
</evidence>
<feature type="transmembrane region" description="Helical" evidence="5">
    <location>
        <begin position="139"/>
        <end position="161"/>
    </location>
</feature>
<feature type="transmembrane region" description="Helical" evidence="5">
    <location>
        <begin position="203"/>
        <end position="222"/>
    </location>
</feature>
<dbReference type="Proteomes" id="UP000806378">
    <property type="component" value="Unassembled WGS sequence"/>
</dbReference>
<dbReference type="InterPro" id="IPR009447">
    <property type="entry name" value="PIGW/GWT1"/>
</dbReference>
<dbReference type="PANTHER" id="PTHR20661">
    <property type="entry name" value="PHOSPHATIDYLINOSITOL-GLYCAN BIOSYNTHESIS CLASS W PROTEIN"/>
    <property type="match status" value="1"/>
</dbReference>
<dbReference type="Gramene" id="rna-gnl|WGS:JABURB|Cocit.L4530.1">
    <property type="protein sequence ID" value="cds-KAF7846330.1"/>
    <property type="gene ID" value="gene-BT93_L4530"/>
</dbReference>
<comment type="subcellular location">
    <subcellularLocation>
        <location evidence="1">Membrane</location>
        <topology evidence="1">Multi-pass membrane protein</topology>
    </subcellularLocation>
</comment>
<keyword evidence="4 5" id="KW-0472">Membrane</keyword>
<evidence type="ECO:0000313" key="6">
    <source>
        <dbReference type="EMBL" id="KAF7846330.1"/>
    </source>
</evidence>
<keyword evidence="3 5" id="KW-1133">Transmembrane helix</keyword>
<comment type="caution">
    <text evidence="6">The sequence shown here is derived from an EMBL/GenBank/DDBJ whole genome shotgun (WGS) entry which is preliminary data.</text>
</comment>
<dbReference type="GO" id="GO:0072659">
    <property type="term" value="P:protein localization to plasma membrane"/>
    <property type="evidence" value="ECO:0007669"/>
    <property type="project" value="TreeGrafter"/>
</dbReference>
<reference evidence="6" key="1">
    <citation type="submission" date="2020-05" db="EMBL/GenBank/DDBJ databases">
        <title>WGS assembly of Corymbia citriodora subspecies variegata.</title>
        <authorList>
            <person name="Barry K."/>
            <person name="Hundley H."/>
            <person name="Shu S."/>
            <person name="Jenkins J."/>
            <person name="Grimwood J."/>
            <person name="Baten A."/>
        </authorList>
    </citation>
    <scope>NUCLEOTIDE SEQUENCE</scope>
    <source>
        <strain evidence="6">CV2-018</strain>
    </source>
</reference>
<proteinExistence type="predicted"/>
<accession>A0A8T0CFR5</accession>
<feature type="transmembrane region" description="Helical" evidence="5">
    <location>
        <begin position="100"/>
        <end position="119"/>
    </location>
</feature>
<dbReference type="EMBL" id="MU093675">
    <property type="protein sequence ID" value="KAF7846330.1"/>
    <property type="molecule type" value="Genomic_DNA"/>
</dbReference>
<dbReference type="Pfam" id="PF06423">
    <property type="entry name" value="GWT1"/>
    <property type="match status" value="1"/>
</dbReference>
<keyword evidence="2 5" id="KW-0812">Transmembrane</keyword>
<evidence type="ECO:0000256" key="2">
    <source>
        <dbReference type="ARBA" id="ARBA00022692"/>
    </source>
</evidence>
<feature type="transmembrane region" description="Helical" evidence="5">
    <location>
        <begin position="316"/>
        <end position="336"/>
    </location>
</feature>
<evidence type="ECO:0000256" key="3">
    <source>
        <dbReference type="ARBA" id="ARBA00022989"/>
    </source>
</evidence>
<dbReference type="AlphaFoldDB" id="A0A8T0CFR5"/>
<organism evidence="6 7">
    <name type="scientific">Corymbia citriodora subsp. variegata</name>
    <dbReference type="NCBI Taxonomy" id="360336"/>
    <lineage>
        <taxon>Eukaryota</taxon>
        <taxon>Viridiplantae</taxon>
        <taxon>Streptophyta</taxon>
        <taxon>Embryophyta</taxon>
        <taxon>Tracheophyta</taxon>
        <taxon>Spermatophyta</taxon>
        <taxon>Magnoliopsida</taxon>
        <taxon>eudicotyledons</taxon>
        <taxon>Gunneridae</taxon>
        <taxon>Pentapetalae</taxon>
        <taxon>rosids</taxon>
        <taxon>malvids</taxon>
        <taxon>Myrtales</taxon>
        <taxon>Myrtaceae</taxon>
        <taxon>Myrtoideae</taxon>
        <taxon>Eucalypteae</taxon>
        <taxon>Corymbia</taxon>
    </lineage>
</organism>
<feature type="transmembrane region" description="Helical" evidence="5">
    <location>
        <begin position="286"/>
        <end position="304"/>
    </location>
</feature>
<gene>
    <name evidence="6" type="ORF">BT93_L4530</name>
</gene>
<dbReference type="GO" id="GO:0016020">
    <property type="term" value="C:membrane"/>
    <property type="evidence" value="ECO:0007669"/>
    <property type="project" value="UniProtKB-SubCell"/>
</dbReference>
<dbReference type="OrthoDB" id="15270at2759"/>
<name>A0A8T0CFR5_CORYI</name>
<dbReference type="PANTHER" id="PTHR20661:SF0">
    <property type="entry name" value="PHOSPHATIDYLINOSITOL-GLYCAN BIOSYNTHESIS CLASS W PROTEIN"/>
    <property type="match status" value="1"/>
</dbReference>
<evidence type="ECO:0000256" key="1">
    <source>
        <dbReference type="ARBA" id="ARBA00004141"/>
    </source>
</evidence>
<dbReference type="GO" id="GO:0032216">
    <property type="term" value="F:glucosaminyl-phosphatidylinositol O-acyltransferase activity"/>
    <property type="evidence" value="ECO:0007669"/>
    <property type="project" value="TreeGrafter"/>
</dbReference>
<feature type="transmembrane region" description="Helical" evidence="5">
    <location>
        <begin position="72"/>
        <end position="93"/>
    </location>
</feature>
<keyword evidence="7" id="KW-1185">Reference proteome</keyword>
<protein>
    <recommendedName>
        <fullName evidence="8">GPI-anchored wall transfer protein 1</fullName>
    </recommendedName>
</protein>
<dbReference type="GO" id="GO:0005783">
    <property type="term" value="C:endoplasmic reticulum"/>
    <property type="evidence" value="ECO:0007669"/>
    <property type="project" value="TreeGrafter"/>
</dbReference>
<evidence type="ECO:0008006" key="8">
    <source>
        <dbReference type="Google" id="ProtNLM"/>
    </source>
</evidence>
<evidence type="ECO:0000313" key="7">
    <source>
        <dbReference type="Proteomes" id="UP000806378"/>
    </source>
</evidence>
<dbReference type="GO" id="GO:0006506">
    <property type="term" value="P:GPI anchor biosynthetic process"/>
    <property type="evidence" value="ECO:0007669"/>
    <property type="project" value="InterPro"/>
</dbReference>
<sequence length="345" mass="38490">MDLGVGSFVFGAGVVSVRQQLKDAEDGAVRSTFLQRMNTAIMHSLPLLALGFIRLQAVKGLDYQEHVTEYGVHWNFFFTLGLLPPFVAIFQALFRLVPSYAILGFLICLPYEMSFWYSDTGHYIFAAPRTDFFSSNREGIYSFIGYLAIFLAGQGIGMEVLRRDVDALTPISENDEWVASMLGGEESLNEVRQQRAHNSLLKLAKWSAIWIAMYVLLTGPYGPHLTVSRRLANLPYVAWVAAFNTSQLLLFRLIEGFTFPNLYKARDRPTERERCAKATSKVLHAYNRNGLAVFVLANLLTGAVNLTTDTLSTNDVVAMVILVGYMGTLTGVALLLDHLNITIKL</sequence>
<evidence type="ECO:0000256" key="5">
    <source>
        <dbReference type="SAM" id="Phobius"/>
    </source>
</evidence>
<feature type="transmembrane region" description="Helical" evidence="5">
    <location>
        <begin position="40"/>
        <end position="57"/>
    </location>
</feature>